<feature type="non-terminal residue" evidence="1">
    <location>
        <position position="455"/>
    </location>
</feature>
<name>A0A2M6W203_9BACT</name>
<feature type="non-terminal residue" evidence="1">
    <location>
        <position position="1"/>
    </location>
</feature>
<gene>
    <name evidence="1" type="ORF">COU33_01030</name>
</gene>
<dbReference type="EMBL" id="PFBZ01000043">
    <property type="protein sequence ID" value="PIT86823.1"/>
    <property type="molecule type" value="Genomic_DNA"/>
</dbReference>
<sequence length="455" mass="49533">REAATAERLEGRGFKSLTSLISGDVLTPAQVVEEETKALTAKHQGELDSQQIAGIYARSSPQLLSQAASVFLNTLTATLLQRLLTEGLFTDRGVSGNSAFVSSPFADPNYNQTFQQAQNAFSFLRTRSPDRLTDFDIVPALAACPANPGINNCVIDSGMLQALSRARGGNPLTIQEALDQGFLQKNWQLISPRHEEHNNIQGCQEGKYCYSNIQKLRKLRILPIGFEVAVLRSDPDNPWTLGDVVAGFDNCARPSANDRTIVVPDAAHPFCHLINPNWVIAIPQAQCEAQVYGPQLAELGAPIRRQDCVDVSTCIAKGPDGQCLDFGYCTKEENVWRLPGTQCDGQYNTCEIFTNTQNNRVASYLGRTVDFGRCSLDNVGCFAYATEKTADVWLASSFSNLALKGTGRNQALYFDDEIRSVSNGCNAQNNGCTAFFSANRTPDGSFVVGDDGGFD</sequence>
<comment type="caution">
    <text evidence="1">The sequence shown here is derived from an EMBL/GenBank/DDBJ whole genome shotgun (WGS) entry which is preliminary data.</text>
</comment>
<accession>A0A2M6W203</accession>
<reference evidence="2" key="1">
    <citation type="submission" date="2017-09" db="EMBL/GenBank/DDBJ databases">
        <title>Depth-based differentiation of microbial function through sediment-hosted aquifers and enrichment of novel symbionts in the deep terrestrial subsurface.</title>
        <authorList>
            <person name="Probst A.J."/>
            <person name="Ladd B."/>
            <person name="Jarett J.K."/>
            <person name="Geller-Mcgrath D.E."/>
            <person name="Sieber C.M.K."/>
            <person name="Emerson J.B."/>
            <person name="Anantharaman K."/>
            <person name="Thomas B.C."/>
            <person name="Malmstrom R."/>
            <person name="Stieglmeier M."/>
            <person name="Klingl A."/>
            <person name="Woyke T."/>
            <person name="Ryan C.M."/>
            <person name="Banfield J.F."/>
        </authorList>
    </citation>
    <scope>NUCLEOTIDE SEQUENCE [LARGE SCALE GENOMIC DNA]</scope>
</reference>
<evidence type="ECO:0000313" key="2">
    <source>
        <dbReference type="Proteomes" id="UP000229362"/>
    </source>
</evidence>
<proteinExistence type="predicted"/>
<organism evidence="1 2">
    <name type="scientific">Candidatus Magasanikbacteria bacterium CG10_big_fil_rev_8_21_14_0_10_43_6</name>
    <dbReference type="NCBI Taxonomy" id="1974650"/>
    <lineage>
        <taxon>Bacteria</taxon>
        <taxon>Candidatus Magasanikiibacteriota</taxon>
    </lineage>
</organism>
<dbReference type="Proteomes" id="UP000229362">
    <property type="component" value="Unassembled WGS sequence"/>
</dbReference>
<protein>
    <submittedName>
        <fullName evidence="1">Uncharacterized protein</fullName>
    </submittedName>
</protein>
<dbReference type="AlphaFoldDB" id="A0A2M6W203"/>
<evidence type="ECO:0000313" key="1">
    <source>
        <dbReference type="EMBL" id="PIT86823.1"/>
    </source>
</evidence>